<keyword evidence="7 12" id="KW-0175">Coiled coil</keyword>
<dbReference type="Gene3D" id="3.40.850.10">
    <property type="entry name" value="Kinesin motor domain"/>
    <property type="match status" value="1"/>
</dbReference>
<comment type="subcellular location">
    <subcellularLocation>
        <location evidence="1">Cytoplasm</location>
        <location evidence="1">Cytoskeleton</location>
        <location evidence="1">Spindle</location>
    </subcellularLocation>
</comment>
<dbReference type="AlphaFoldDB" id="A0AAV7Y3Y8"/>
<evidence type="ECO:0000256" key="3">
    <source>
        <dbReference type="ARBA" id="ARBA00022553"/>
    </source>
</evidence>
<reference evidence="14" key="1">
    <citation type="submission" date="2022-12" db="EMBL/GenBank/DDBJ databases">
        <title>Chromosome-level genome assembly of the bean flower thrips Megalurothrips usitatus.</title>
        <authorList>
            <person name="Ma L."/>
            <person name="Liu Q."/>
            <person name="Li H."/>
            <person name="Cai W."/>
        </authorList>
    </citation>
    <scope>NUCLEOTIDE SEQUENCE</scope>
    <source>
        <strain evidence="14">Cailab_2022a</strain>
    </source>
</reference>
<dbReference type="InterPro" id="IPR019821">
    <property type="entry name" value="Kinesin_motor_CS"/>
</dbReference>
<keyword evidence="2" id="KW-0963">Cytoplasm</keyword>
<evidence type="ECO:0000256" key="2">
    <source>
        <dbReference type="ARBA" id="ARBA00022490"/>
    </source>
</evidence>
<feature type="coiled-coil region" evidence="12">
    <location>
        <begin position="639"/>
        <end position="666"/>
    </location>
</feature>
<keyword evidence="5 10" id="KW-0547">Nucleotide-binding</keyword>
<dbReference type="SUPFAM" id="SSF52540">
    <property type="entry name" value="P-loop containing nucleoside triphosphate hydrolases"/>
    <property type="match status" value="1"/>
</dbReference>
<evidence type="ECO:0000256" key="6">
    <source>
        <dbReference type="ARBA" id="ARBA00022840"/>
    </source>
</evidence>
<evidence type="ECO:0000256" key="9">
    <source>
        <dbReference type="ARBA" id="ARBA00023212"/>
    </source>
</evidence>
<feature type="coiled-coil region" evidence="12">
    <location>
        <begin position="534"/>
        <end position="568"/>
    </location>
</feature>
<evidence type="ECO:0000256" key="10">
    <source>
        <dbReference type="PROSITE-ProRule" id="PRU00283"/>
    </source>
</evidence>
<evidence type="ECO:0000256" key="8">
    <source>
        <dbReference type="ARBA" id="ARBA00023175"/>
    </source>
</evidence>
<proteinExistence type="inferred from homology"/>
<comment type="similarity">
    <text evidence="10 11">Belongs to the TRAFAC class myosin-kinesin ATPase superfamily. Kinesin family.</text>
</comment>
<dbReference type="PRINTS" id="PR00380">
    <property type="entry name" value="KINESINHEAVY"/>
</dbReference>
<accession>A0AAV7Y3Y8</accession>
<evidence type="ECO:0000256" key="5">
    <source>
        <dbReference type="ARBA" id="ARBA00022741"/>
    </source>
</evidence>
<organism evidence="14 15">
    <name type="scientific">Megalurothrips usitatus</name>
    <name type="common">bean blossom thrips</name>
    <dbReference type="NCBI Taxonomy" id="439358"/>
    <lineage>
        <taxon>Eukaryota</taxon>
        <taxon>Metazoa</taxon>
        <taxon>Ecdysozoa</taxon>
        <taxon>Arthropoda</taxon>
        <taxon>Hexapoda</taxon>
        <taxon>Insecta</taxon>
        <taxon>Pterygota</taxon>
        <taxon>Neoptera</taxon>
        <taxon>Paraneoptera</taxon>
        <taxon>Thysanoptera</taxon>
        <taxon>Terebrantia</taxon>
        <taxon>Thripoidea</taxon>
        <taxon>Thripidae</taxon>
        <taxon>Megalurothrips</taxon>
    </lineage>
</organism>
<comment type="caution">
    <text evidence="14">The sequence shown here is derived from an EMBL/GenBank/DDBJ whole genome shotgun (WGS) entry which is preliminary data.</text>
</comment>
<dbReference type="Proteomes" id="UP001075354">
    <property type="component" value="Chromosome 1"/>
</dbReference>
<dbReference type="GO" id="GO:0090307">
    <property type="term" value="P:mitotic spindle assembly"/>
    <property type="evidence" value="ECO:0007669"/>
    <property type="project" value="TreeGrafter"/>
</dbReference>
<keyword evidence="9" id="KW-0206">Cytoskeleton</keyword>
<evidence type="ECO:0000259" key="13">
    <source>
        <dbReference type="PROSITE" id="PS50067"/>
    </source>
</evidence>
<dbReference type="PANTHER" id="PTHR47970">
    <property type="entry name" value="KINESIN-LIKE PROTEIN KIF11"/>
    <property type="match status" value="1"/>
</dbReference>
<evidence type="ECO:0000313" key="15">
    <source>
        <dbReference type="Proteomes" id="UP001075354"/>
    </source>
</evidence>
<dbReference type="SMART" id="SM00129">
    <property type="entry name" value="KISc"/>
    <property type="match status" value="1"/>
</dbReference>
<dbReference type="GO" id="GO:0008017">
    <property type="term" value="F:microtubule binding"/>
    <property type="evidence" value="ECO:0007669"/>
    <property type="project" value="InterPro"/>
</dbReference>
<dbReference type="GO" id="GO:0051231">
    <property type="term" value="P:spindle elongation"/>
    <property type="evidence" value="ECO:0007669"/>
    <property type="project" value="TreeGrafter"/>
</dbReference>
<dbReference type="PROSITE" id="PS50067">
    <property type="entry name" value="KINESIN_MOTOR_2"/>
    <property type="match status" value="1"/>
</dbReference>
<evidence type="ECO:0000256" key="1">
    <source>
        <dbReference type="ARBA" id="ARBA00004186"/>
    </source>
</evidence>
<protein>
    <recommendedName>
        <fullName evidence="11">Kinesin-like protein</fullName>
    </recommendedName>
</protein>
<dbReference type="Pfam" id="PF00225">
    <property type="entry name" value="Kinesin"/>
    <property type="match status" value="1"/>
</dbReference>
<dbReference type="GO" id="GO:0005634">
    <property type="term" value="C:nucleus"/>
    <property type="evidence" value="ECO:0007669"/>
    <property type="project" value="TreeGrafter"/>
</dbReference>
<gene>
    <name evidence="14" type="ORF">ONE63_000993</name>
</gene>
<keyword evidence="3" id="KW-0597">Phosphoprotein</keyword>
<dbReference type="InterPro" id="IPR027417">
    <property type="entry name" value="P-loop_NTPase"/>
</dbReference>
<keyword evidence="6 10" id="KW-0067">ATP-binding</keyword>
<dbReference type="GO" id="GO:0007018">
    <property type="term" value="P:microtubule-based movement"/>
    <property type="evidence" value="ECO:0007669"/>
    <property type="project" value="InterPro"/>
</dbReference>
<dbReference type="InterPro" id="IPR047149">
    <property type="entry name" value="KIF11-like"/>
</dbReference>
<evidence type="ECO:0000256" key="12">
    <source>
        <dbReference type="SAM" id="Coils"/>
    </source>
</evidence>
<dbReference type="PANTHER" id="PTHR47970:SF29">
    <property type="entry name" value="KINESIN FAMILY MEMBER 20B"/>
    <property type="match status" value="1"/>
</dbReference>
<keyword evidence="4 11" id="KW-0493">Microtubule</keyword>
<evidence type="ECO:0000256" key="7">
    <source>
        <dbReference type="ARBA" id="ARBA00023054"/>
    </source>
</evidence>
<feature type="binding site" evidence="10">
    <location>
        <begin position="145"/>
        <end position="152"/>
    </location>
    <ligand>
        <name>ATP</name>
        <dbReference type="ChEBI" id="CHEBI:30616"/>
    </ligand>
</feature>
<dbReference type="GO" id="GO:0008574">
    <property type="term" value="F:plus-end-directed microtubule motor activity"/>
    <property type="evidence" value="ECO:0007669"/>
    <property type="project" value="TreeGrafter"/>
</dbReference>
<evidence type="ECO:0000313" key="14">
    <source>
        <dbReference type="EMBL" id="KAJ1532393.1"/>
    </source>
</evidence>
<keyword evidence="8 10" id="KW-0505">Motor protein</keyword>
<dbReference type="PROSITE" id="PS00411">
    <property type="entry name" value="KINESIN_MOTOR_1"/>
    <property type="match status" value="1"/>
</dbReference>
<dbReference type="GO" id="GO:0005524">
    <property type="term" value="F:ATP binding"/>
    <property type="evidence" value="ECO:0007669"/>
    <property type="project" value="UniProtKB-UniRule"/>
</dbReference>
<evidence type="ECO:0000256" key="4">
    <source>
        <dbReference type="ARBA" id="ARBA00022701"/>
    </source>
</evidence>
<sequence>MSGNTFVSDPDQPSFLQTRDPSIWGWDQRIRFVAPVRKQLFNEVLEEESNAVEPNVINTYLRLKPVPSTADQATLTILNDTTVVANAPKNSATFKNKISGRVVHQYSFSRVFGPDTTQKEIFDDCVAYQVKDFILGSNCLLFAYGTTNAGKTFTIQGNGSSPGVIPRALDMLFKTIRGQVAGVGKYKPDKVEGILQLDSNTISQELDYKNRILHWNWDKPLEPIKSGTNNSSYNVSSSSESDFISNTFREMQKTLCNDSPVDMCNEGGVVYGVWVSFAEVYNENIYDLLDPMMSRNRKRMPLKMAQDGEGITFIRDLKMIHVSSGDEAFHVMLYGKANLQVAATNMNSHSSRSHCIFTIRLVRYANSDDPSYAIVSSFTFCDLAGAERAKKTLNAGDRLKESNNINTSLHVLGRCLATIRENQKKKERKPVPFRDSKLTRIFQRALTGHERITMIVNANTSSVLFDETVNVLKFSAIAKQIVLETPIKKSKPPTKKSRFSIMVSRPNPHGTICWDAPPEDDSTSSAGLSSDTCIQKYNAQNEELIMLVERLKEQLSEEREKNLTLERSVRQKVTETFSKIISDMENSWKARVRDMEERNESLSAWRLTQLENYYKQCLEGARKRPRESDADDSIVECVSPTADKRVKELEEEVQLLEDKCSAVQQLLKEAQGVQDQLLSENSSLKFQISSKDVEIDKYQRQLLVSHPSCNFFWNVNVCC</sequence>
<dbReference type="GO" id="GO:0072686">
    <property type="term" value="C:mitotic spindle"/>
    <property type="evidence" value="ECO:0007669"/>
    <property type="project" value="TreeGrafter"/>
</dbReference>
<keyword evidence="15" id="KW-1185">Reference proteome</keyword>
<name>A0AAV7Y3Y8_9NEOP</name>
<dbReference type="GO" id="GO:0005876">
    <property type="term" value="C:spindle microtubule"/>
    <property type="evidence" value="ECO:0007669"/>
    <property type="project" value="TreeGrafter"/>
</dbReference>
<dbReference type="EMBL" id="JAPTSV010000001">
    <property type="protein sequence ID" value="KAJ1532393.1"/>
    <property type="molecule type" value="Genomic_DNA"/>
</dbReference>
<dbReference type="InterPro" id="IPR036961">
    <property type="entry name" value="Kinesin_motor_dom_sf"/>
</dbReference>
<dbReference type="InterPro" id="IPR001752">
    <property type="entry name" value="Kinesin_motor_dom"/>
</dbReference>
<feature type="domain" description="Kinesin motor" evidence="13">
    <location>
        <begin position="56"/>
        <end position="481"/>
    </location>
</feature>
<evidence type="ECO:0000256" key="11">
    <source>
        <dbReference type="RuleBase" id="RU000394"/>
    </source>
</evidence>